<gene>
    <name evidence="1" type="ORF">ACFO1S_17290</name>
</gene>
<reference evidence="2" key="1">
    <citation type="journal article" date="2019" name="Int. J. Syst. Evol. Microbiol.">
        <title>The Global Catalogue of Microorganisms (GCM) 10K type strain sequencing project: providing services to taxonomists for standard genome sequencing and annotation.</title>
        <authorList>
            <consortium name="The Broad Institute Genomics Platform"/>
            <consortium name="The Broad Institute Genome Sequencing Center for Infectious Disease"/>
            <person name="Wu L."/>
            <person name="Ma J."/>
        </authorList>
    </citation>
    <scope>NUCLEOTIDE SEQUENCE [LARGE SCALE GENOMIC DNA]</scope>
    <source>
        <strain evidence="2">CGMCC 4.1641</strain>
    </source>
</reference>
<evidence type="ECO:0000313" key="2">
    <source>
        <dbReference type="Proteomes" id="UP001595755"/>
    </source>
</evidence>
<accession>A0ABV8SFM9</accession>
<keyword evidence="2" id="KW-1185">Reference proteome</keyword>
<comment type="caution">
    <text evidence="1">The sequence shown here is derived from an EMBL/GenBank/DDBJ whole genome shotgun (WGS) entry which is preliminary data.</text>
</comment>
<organism evidence="1 2">
    <name type="scientific">Cohnella boryungensis</name>
    <dbReference type="NCBI Taxonomy" id="768479"/>
    <lineage>
        <taxon>Bacteria</taxon>
        <taxon>Bacillati</taxon>
        <taxon>Bacillota</taxon>
        <taxon>Bacilli</taxon>
        <taxon>Bacillales</taxon>
        <taxon>Paenibacillaceae</taxon>
        <taxon>Cohnella</taxon>
    </lineage>
</organism>
<evidence type="ECO:0000313" key="1">
    <source>
        <dbReference type="EMBL" id="MFC4305189.1"/>
    </source>
</evidence>
<sequence>MEGGSDRSFALDQDGKLWHWGNGILKPQKLGLAVSAASPAKEITAFGFATPAVTGTVNEENHTISVNVPYGTDVTALTPTITHTGASVSPNSGAARNFTNPVTYTVTAADGSTQDYTVTVTVVVNPAKAITAFGFATPAVTGRVNEGNHTISVTVPYGTNVTALTPTITHTGASISPNNGATRNFTNPVIYTVTAEDGSTQDYTVTVTVASGITSFAFESLGVTGTVDEERHIIRVEVPYGTDITSLTPTITHTGWDIHPKSGVAQDFSIVGNVHYRLDGSVFYAVGITVAANPAKEITAFGFASPAATGTVDEGNHTIAITVPYGTDVRSLTPTIAHTGASILPNNGVAQNFTNPVTYKVTAENRSTQNYTVTVDVAANPAKAITAFSFTTPAVSGTVNEANHTIAITVPYGTNVASLTPTITHSGASISPTSGTVRNFTNPVMYTVRAADGSTQNYTVTVNVAANPAKAITAFSFANPAVTVTVTEANHTIAITVPYGTNVASLTPTIAHTGASISPNSGTAQNFTNPVTYRVTAADGSTQNYTVTVNVAANPAKAITAFSFAAPAVTGTVNEANHTISVNVPYGTNVTALTPTIAHTGASISPTSGTVRNFTNPVMYTVRAADGSTQNYVVTVNVAANPAKAITAFSFASLAVMGTVNEANHTISVNVPYGTNVTALTPTIVHTGASISPTSGTAQNFTNPVTYRVTAADGSTQNYVVTVNVAANPAKAITAFSFAAPTVTGTVNEANHTISVNVPYGTNVTALTPTIVHTGASISPTSGSAQNFTNPVTYRVTAADGSTQNYTVTVNVAANPAKAITAFSFTTPSATGTVNEANHTIAITVPYGTNVASLTPTITHTGASILPGSGTARNFTNPVTYTVTAADGSTQNYAVTVNVAANPAKAITAFSFTTPAATGTVNEANHTIAVTVPYGTDVTSLTPTIAHTGASISPTSGAAQDFTNPVTYTVTAADGSTQNYTVTVNVAANPAKAITAFSFTTPSATGTVNEANHTIAITVPYGTNVASL</sequence>
<name>A0ABV8SFM9_9BACL</name>
<proteinExistence type="predicted"/>
<dbReference type="Proteomes" id="UP001595755">
    <property type="component" value="Unassembled WGS sequence"/>
</dbReference>
<dbReference type="Gene3D" id="2.60.40.2340">
    <property type="match status" value="11"/>
</dbReference>
<protein>
    <submittedName>
        <fullName evidence="1">Beta strand repeat-containing protein</fullName>
    </submittedName>
</protein>
<feature type="non-terminal residue" evidence="1">
    <location>
        <position position="1028"/>
    </location>
</feature>
<dbReference type="EMBL" id="JBHSED010000036">
    <property type="protein sequence ID" value="MFC4305189.1"/>
    <property type="molecule type" value="Genomic_DNA"/>
</dbReference>